<evidence type="ECO:0000313" key="15">
    <source>
        <dbReference type="Proteomes" id="UP000014113"/>
    </source>
</evidence>
<dbReference type="PATRIC" id="fig|1121865.3.peg.1873"/>
<keyword evidence="7 11" id="KW-0630">Potassium</keyword>
<evidence type="ECO:0000259" key="13">
    <source>
        <dbReference type="Pfam" id="PF22776"/>
    </source>
</evidence>
<evidence type="ECO:0000256" key="10">
    <source>
        <dbReference type="ARBA" id="ARBA00023136"/>
    </source>
</evidence>
<reference evidence="14 15" key="1">
    <citation type="submission" date="2013-03" db="EMBL/GenBank/DDBJ databases">
        <title>The Genome Sequence of Enterococcus columbae ATCC_51263 (PacBio/Illumina hybrid assembly).</title>
        <authorList>
            <consortium name="The Broad Institute Genomics Platform"/>
            <consortium name="The Broad Institute Genome Sequencing Center for Infectious Disease"/>
            <person name="Earl A."/>
            <person name="Russ C."/>
            <person name="Gilmore M."/>
            <person name="Surin D."/>
            <person name="Walker B."/>
            <person name="Young S."/>
            <person name="Zeng Q."/>
            <person name="Gargeya S."/>
            <person name="Fitzgerald M."/>
            <person name="Haas B."/>
            <person name="Abouelleil A."/>
            <person name="Allen A.W."/>
            <person name="Alvarado L."/>
            <person name="Arachchi H.M."/>
            <person name="Berlin A.M."/>
            <person name="Chapman S.B."/>
            <person name="Gainer-Dewar J."/>
            <person name="Goldberg J."/>
            <person name="Griggs A."/>
            <person name="Gujja S."/>
            <person name="Hansen M."/>
            <person name="Howarth C."/>
            <person name="Imamovic A."/>
            <person name="Ireland A."/>
            <person name="Larimer J."/>
            <person name="McCowan C."/>
            <person name="Murphy C."/>
            <person name="Pearson M."/>
            <person name="Poon T.W."/>
            <person name="Priest M."/>
            <person name="Roberts A."/>
            <person name="Saif S."/>
            <person name="Shea T."/>
            <person name="Sisk P."/>
            <person name="Sykes S."/>
            <person name="Wortman J."/>
            <person name="Nusbaum C."/>
            <person name="Birren B."/>
        </authorList>
    </citation>
    <scope>NUCLEOTIDE SEQUENCE [LARGE SCALE GENOMIC DNA]</scope>
    <source>
        <strain evidence="14 15">ATCC 51263</strain>
    </source>
</reference>
<dbReference type="GO" id="GO:0015079">
    <property type="term" value="F:potassium ion transmembrane transporter activity"/>
    <property type="evidence" value="ECO:0007669"/>
    <property type="project" value="UniProtKB-UniRule"/>
</dbReference>
<keyword evidence="8 11" id="KW-1133">Transmembrane helix</keyword>
<gene>
    <name evidence="11" type="primary">kup</name>
    <name evidence="14" type="ORF">I568_02366</name>
</gene>
<comment type="subcellular location">
    <subcellularLocation>
        <location evidence="11">Cell membrane</location>
        <topology evidence="11">Multi-pass membrane protein</topology>
    </subcellularLocation>
    <subcellularLocation>
        <location evidence="1">Membrane</location>
        <topology evidence="1">Multi-pass membrane protein</topology>
    </subcellularLocation>
</comment>
<comment type="catalytic activity">
    <reaction evidence="11">
        <text>K(+)(in) + H(+)(in) = K(+)(out) + H(+)(out)</text>
        <dbReference type="Rhea" id="RHEA:28490"/>
        <dbReference type="ChEBI" id="CHEBI:15378"/>
        <dbReference type="ChEBI" id="CHEBI:29103"/>
    </reaction>
</comment>
<dbReference type="PANTHER" id="PTHR30540">
    <property type="entry name" value="OSMOTIC STRESS POTASSIUM TRANSPORTER"/>
    <property type="match status" value="1"/>
</dbReference>
<comment type="function">
    <text evidence="11">Transport of potassium into the cell. Likely operates as a K(+):H(+) symporter.</text>
</comment>
<keyword evidence="15" id="KW-1185">Reference proteome</keyword>
<evidence type="ECO:0000259" key="12">
    <source>
        <dbReference type="Pfam" id="PF02705"/>
    </source>
</evidence>
<dbReference type="STRING" id="1121865.OMW_01928"/>
<evidence type="ECO:0000256" key="2">
    <source>
        <dbReference type="ARBA" id="ARBA00022448"/>
    </source>
</evidence>
<evidence type="ECO:0000256" key="1">
    <source>
        <dbReference type="ARBA" id="ARBA00004141"/>
    </source>
</evidence>
<keyword evidence="2 11" id="KW-0813">Transport</keyword>
<evidence type="ECO:0000313" key="14">
    <source>
        <dbReference type="EMBL" id="EOW80015.1"/>
    </source>
</evidence>
<evidence type="ECO:0000256" key="5">
    <source>
        <dbReference type="ARBA" id="ARBA00022692"/>
    </source>
</evidence>
<dbReference type="EMBL" id="ASWJ01000011">
    <property type="protein sequence ID" value="EOW80015.1"/>
    <property type="molecule type" value="Genomic_DNA"/>
</dbReference>
<sequence>MKQPTNFHSRKSAAGLLLAIGIVYGDIGTSPLYVMKEIIRGNGGINSISRDYLFGVISLIFWTVTLLTTIKYVYLALKADNHGEGGIFSLYTLLRKTKKWLIVPAMIGGAAILADGMLTPAVTVTSAIEGLRGLPFYVQHFGHSQQNVVLITLLILAILFFIQQFGTDLVGKAFGPVMLVWFSFLGLMGLMHLQHDWQILQAIQPKYALALLFSPSNHLGIFILGSIFLATTGAEAVYSDMGHVGRSNIRLSWPFVFICLMLNYMGQVAWLLTLPSNTPLNESFNPFFAMMPAAFRFIGIILATLAAIIASQALITGSFTLVSEAIKLKLLPKLQIRYPGKSIGQMYIPTINILLWIGCSLIVLGFQTSSHMEAAYGLAITVTMLMTTILLTQFLIWKKIPRLFAYAVLVFFGGIESIFFIASAVKFVHGGYVAVILALLILAIMYIWYQSNEIQERHIRAVSLKKYLPQLQALSKDESVPYYQTNLVFLVPQLSGEKIAQQYIYSILDKKLKRARVYWFVSVVVTDEPYTKKYAVDMLGTDFVVKVQLFLGFRVAQEVNIYLRQIIQDLMASNRLPKQPQKYSLTPGREVGDFRFVLIREELSNMTQLKRWERQILNARLMIKKVTVAPERWFGLQYSDVVHEVIPLNVGKPKFSQLQECAFQCKK</sequence>
<feature type="transmembrane region" description="Helical" evidence="11">
    <location>
        <begin position="174"/>
        <end position="195"/>
    </location>
</feature>
<dbReference type="RefSeq" id="WP_016184034.1">
    <property type="nucleotide sequence ID" value="NZ_JXKI01000012.1"/>
</dbReference>
<feature type="transmembrane region" description="Helical" evidence="11">
    <location>
        <begin position="403"/>
        <end position="425"/>
    </location>
</feature>
<feature type="domain" description="K+ potassium transporter integral membrane" evidence="12">
    <location>
        <begin position="17"/>
        <end position="466"/>
    </location>
</feature>
<keyword evidence="5 11" id="KW-0812">Transmembrane</keyword>
<comment type="similarity">
    <text evidence="11">Belongs to the HAK/KUP transporter (TC 2.A.72) family.</text>
</comment>
<dbReference type="OrthoDB" id="9805577at2"/>
<proteinExistence type="inferred from homology"/>
<evidence type="ECO:0000256" key="7">
    <source>
        <dbReference type="ARBA" id="ARBA00022958"/>
    </source>
</evidence>
<evidence type="ECO:0000256" key="3">
    <source>
        <dbReference type="ARBA" id="ARBA00022475"/>
    </source>
</evidence>
<dbReference type="InterPro" id="IPR003855">
    <property type="entry name" value="K+_transporter"/>
</dbReference>
<dbReference type="InterPro" id="IPR023051">
    <property type="entry name" value="Kup"/>
</dbReference>
<keyword evidence="3 11" id="KW-1003">Cell membrane</keyword>
<evidence type="ECO:0000256" key="11">
    <source>
        <dbReference type="HAMAP-Rule" id="MF_01522"/>
    </source>
</evidence>
<dbReference type="GO" id="GO:0005886">
    <property type="term" value="C:plasma membrane"/>
    <property type="evidence" value="ECO:0007669"/>
    <property type="project" value="UniProtKB-SubCell"/>
</dbReference>
<dbReference type="PANTHER" id="PTHR30540:SF83">
    <property type="entry name" value="K+ POTASSIUM TRANSPORTER"/>
    <property type="match status" value="1"/>
</dbReference>
<organism evidence="14 15">
    <name type="scientific">Enterococcus columbae DSM 7374 = ATCC 51263</name>
    <dbReference type="NCBI Taxonomy" id="1121865"/>
    <lineage>
        <taxon>Bacteria</taxon>
        <taxon>Bacillati</taxon>
        <taxon>Bacillota</taxon>
        <taxon>Bacilli</taxon>
        <taxon>Lactobacillales</taxon>
        <taxon>Enterococcaceae</taxon>
        <taxon>Enterococcus</taxon>
    </lineage>
</organism>
<accession>S0KK00</accession>
<feature type="transmembrane region" description="Helical" evidence="11">
    <location>
        <begin position="374"/>
        <end position="396"/>
    </location>
</feature>
<dbReference type="Pfam" id="PF22776">
    <property type="entry name" value="K_trans_C"/>
    <property type="match status" value="1"/>
</dbReference>
<feature type="transmembrane region" description="Helical" evidence="11">
    <location>
        <begin position="347"/>
        <end position="368"/>
    </location>
</feature>
<dbReference type="InterPro" id="IPR053952">
    <property type="entry name" value="K_trans_C"/>
</dbReference>
<dbReference type="eggNOG" id="COG3158">
    <property type="taxonomic scope" value="Bacteria"/>
</dbReference>
<feature type="transmembrane region" description="Helical" evidence="11">
    <location>
        <begin position="251"/>
        <end position="273"/>
    </location>
</feature>
<feature type="domain" description="K+ potassium transporter C-terminal" evidence="13">
    <location>
        <begin position="487"/>
        <end position="643"/>
    </location>
</feature>
<evidence type="ECO:0000256" key="9">
    <source>
        <dbReference type="ARBA" id="ARBA00023065"/>
    </source>
</evidence>
<comment type="caution">
    <text evidence="14">The sequence shown here is derived from an EMBL/GenBank/DDBJ whole genome shotgun (WGS) entry which is preliminary data.</text>
</comment>
<dbReference type="AlphaFoldDB" id="S0KK00"/>
<evidence type="ECO:0000256" key="4">
    <source>
        <dbReference type="ARBA" id="ARBA00022538"/>
    </source>
</evidence>
<dbReference type="InterPro" id="IPR053951">
    <property type="entry name" value="K_trans_N"/>
</dbReference>
<dbReference type="GO" id="GO:0015293">
    <property type="term" value="F:symporter activity"/>
    <property type="evidence" value="ECO:0007669"/>
    <property type="project" value="UniProtKB-UniRule"/>
</dbReference>
<dbReference type="HAMAP" id="MF_01522">
    <property type="entry name" value="Kup"/>
    <property type="match status" value="1"/>
</dbReference>
<keyword evidence="9 11" id="KW-0406">Ion transport</keyword>
<keyword evidence="10 11" id="KW-0472">Membrane</keyword>
<feature type="transmembrane region" description="Helical" evidence="11">
    <location>
        <begin position="100"/>
        <end position="124"/>
    </location>
</feature>
<protein>
    <recommendedName>
        <fullName evidence="11">Probable potassium transport system protein Kup</fullName>
    </recommendedName>
</protein>
<keyword evidence="4 11" id="KW-0633">Potassium transport</keyword>
<feature type="transmembrane region" description="Helical" evidence="11">
    <location>
        <begin position="293"/>
        <end position="326"/>
    </location>
</feature>
<evidence type="ECO:0000256" key="6">
    <source>
        <dbReference type="ARBA" id="ARBA00022847"/>
    </source>
</evidence>
<dbReference type="Proteomes" id="UP000014113">
    <property type="component" value="Unassembled WGS sequence"/>
</dbReference>
<name>S0KK00_9ENTE</name>
<feature type="transmembrane region" description="Helical" evidence="11">
    <location>
        <begin position="52"/>
        <end position="74"/>
    </location>
</feature>
<feature type="transmembrane region" description="Helical" evidence="11">
    <location>
        <begin position="144"/>
        <end position="162"/>
    </location>
</feature>
<keyword evidence="6 11" id="KW-0769">Symport</keyword>
<dbReference type="Pfam" id="PF02705">
    <property type="entry name" value="K_trans"/>
    <property type="match status" value="1"/>
</dbReference>
<feature type="transmembrane region" description="Helical" evidence="11">
    <location>
        <begin position="431"/>
        <end position="449"/>
    </location>
</feature>
<feature type="transmembrane region" description="Helical" evidence="11">
    <location>
        <begin position="207"/>
        <end position="230"/>
    </location>
</feature>
<evidence type="ECO:0000256" key="8">
    <source>
        <dbReference type="ARBA" id="ARBA00022989"/>
    </source>
</evidence>